<dbReference type="PROSITE" id="PS52035">
    <property type="entry name" value="PEPTIDASE_M14"/>
    <property type="match status" value="1"/>
</dbReference>
<dbReference type="InterPro" id="IPR050821">
    <property type="entry name" value="Cytosolic_carboxypeptidase"/>
</dbReference>
<feature type="region of interest" description="Disordered" evidence="5">
    <location>
        <begin position="1171"/>
        <end position="1190"/>
    </location>
</feature>
<evidence type="ECO:0000313" key="8">
    <source>
        <dbReference type="Proteomes" id="UP000663845"/>
    </source>
</evidence>
<dbReference type="InterPro" id="IPR040626">
    <property type="entry name" value="Pepdidase_M14_N"/>
</dbReference>
<evidence type="ECO:0000256" key="2">
    <source>
        <dbReference type="ARBA" id="ARBA00005988"/>
    </source>
</evidence>
<dbReference type="Proteomes" id="UP000663845">
    <property type="component" value="Unassembled WGS sequence"/>
</dbReference>
<comment type="similarity">
    <text evidence="2 3">Belongs to the peptidase M14 family.</text>
</comment>
<organism evidence="7 8">
    <name type="scientific">Adineta steineri</name>
    <dbReference type="NCBI Taxonomy" id="433720"/>
    <lineage>
        <taxon>Eukaryota</taxon>
        <taxon>Metazoa</taxon>
        <taxon>Spiralia</taxon>
        <taxon>Gnathifera</taxon>
        <taxon>Rotifera</taxon>
        <taxon>Eurotatoria</taxon>
        <taxon>Bdelloidea</taxon>
        <taxon>Adinetida</taxon>
        <taxon>Adinetidae</taxon>
        <taxon>Adineta</taxon>
    </lineage>
</organism>
<evidence type="ECO:0000256" key="1">
    <source>
        <dbReference type="ARBA" id="ARBA00001947"/>
    </source>
</evidence>
<feature type="region of interest" description="Disordered" evidence="5">
    <location>
        <begin position="1104"/>
        <end position="1157"/>
    </location>
</feature>
<keyword evidence="4" id="KW-0175">Coiled coil</keyword>
<dbReference type="Pfam" id="PF18027">
    <property type="entry name" value="Pepdidase_M14_N"/>
    <property type="match status" value="1"/>
</dbReference>
<feature type="region of interest" description="Disordered" evidence="5">
    <location>
        <begin position="782"/>
        <end position="821"/>
    </location>
</feature>
<dbReference type="PANTHER" id="PTHR12756">
    <property type="entry name" value="CYTOSOLIC CARBOXYPEPTIDASE"/>
    <property type="match status" value="1"/>
</dbReference>
<evidence type="ECO:0000256" key="3">
    <source>
        <dbReference type="PROSITE-ProRule" id="PRU01379"/>
    </source>
</evidence>
<evidence type="ECO:0000259" key="6">
    <source>
        <dbReference type="PROSITE" id="PS52035"/>
    </source>
</evidence>
<dbReference type="Gene3D" id="2.60.40.3120">
    <property type="match status" value="1"/>
</dbReference>
<name>A0A814HH11_9BILA</name>
<dbReference type="EMBL" id="CAJNOG010000148">
    <property type="protein sequence ID" value="CAF1009827.1"/>
    <property type="molecule type" value="Genomic_DNA"/>
</dbReference>
<proteinExistence type="inferred from homology"/>
<feature type="active site" description="Proton donor/acceptor" evidence="3">
    <location>
        <position position="677"/>
    </location>
</feature>
<reference evidence="7" key="1">
    <citation type="submission" date="2021-02" db="EMBL/GenBank/DDBJ databases">
        <authorList>
            <person name="Nowell W R."/>
        </authorList>
    </citation>
    <scope>NUCLEOTIDE SEQUENCE</scope>
</reference>
<dbReference type="InterPro" id="IPR000834">
    <property type="entry name" value="Peptidase_M14"/>
</dbReference>
<gene>
    <name evidence="7" type="ORF">JYZ213_LOCUS16467</name>
</gene>
<dbReference type="SUPFAM" id="SSF53187">
    <property type="entry name" value="Zn-dependent exopeptidases"/>
    <property type="match status" value="1"/>
</dbReference>
<evidence type="ECO:0000313" key="7">
    <source>
        <dbReference type="EMBL" id="CAF1009827.1"/>
    </source>
</evidence>
<comment type="cofactor">
    <cofactor evidence="1">
        <name>Zn(2+)</name>
        <dbReference type="ChEBI" id="CHEBI:29105"/>
    </cofactor>
</comment>
<dbReference type="Gene3D" id="3.40.630.10">
    <property type="entry name" value="Zn peptidases"/>
    <property type="match status" value="2"/>
</dbReference>
<dbReference type="AlphaFoldDB" id="A0A814HH11"/>
<accession>A0A814HH11</accession>
<feature type="coiled-coil region" evidence="4">
    <location>
        <begin position="36"/>
        <end position="63"/>
    </location>
</feature>
<dbReference type="PANTHER" id="PTHR12756:SF4">
    <property type="entry name" value="PEPTIDASE M14 CARBOXYPEPTIDASE A DOMAIN-CONTAINING PROTEIN"/>
    <property type="match status" value="1"/>
</dbReference>
<sequence length="1251" mass="144894">MVVSMLKLPAIVPSTSKSDISLSVKVDTNAYEQWRSNIHRELEEDLQRQVEQLLEESERQERLSKLQRQYRRTGQCPPLQQADTVDKWSEIDRRNARVLHPLNSKNSFTAQKRLSTYYQFEKNSNKSFYFNSYHSYRSRRRSSQPTDDQNCMSPTMYLNKYMNKASSVPPINNNLSFVFGNSIIKSNKAEVLNIFEQKFTKGDKSNIYVDKNGVIITEDGPFWPDNYRILHPTPKLLSRELLQDEFNLSSSTSNVINQQTYDNQPAIYKYTETIKHPIVIYDMDKTARNQQIKPPDNEHMCPQLIFESRFEGGNLRQVKRVGQFEYELVLRPDLNTRRHTQWYHFRVQNMIANITYRFRIINLMKKSSLYNDGMQILLFSGVGAKKESRGWNRVGHHINYSEYKSRSYNPLLERDINYYELDFQFEFTHSGDTCYIAHCYPYTYTDLKDDLEYLSKIRPSEIFRRDILCESQAGNSCFIITVTDEAVPINKKKFVFISARIHPGETNSSFMMRGLLEYITSNDKIAQKLRTQLVFKIIPMLNPDGVIIGNYRCSLTGKDKNRNFRHPRKQTFPIIYHVKELVQKLQKEQREILAFCDLHGHSRKLNVFAYGCDGCDGAEPDMKTFLDARVLPFIMSKTAPDMFSFDFCKFHIHRCKESTGRVVMWKEMLIKNSFTLEASFAGSNIVENARHFNIQAYEKFGQSICQSLRHYLEILSDSSQLDSIFMDITKSIVSKLNKDKLPLELSSNSNSENQADESKISINSVSNCLDILAKCHKTISEQNASSSSDSDSDPEGGELPEIIAHKDEQMPKKKLKKRRSDKAIEDRVEKLNQSTGRVVMWKEMLIKNSFTLEASFAGSNIVENARHFNIQAYEKFGQSICQSLRHYLEILSDSSQLDSIFMDITKSIVSKLNKDKLPLELSSNTNSEKQADESKISINSVSNCLDILAKCHKTINEQNASSSSDSDSDPEGGELPDIIAHKDEQIPKKKLKKRRSDKAIEDRVEKLNRKRQMDKANRTLPERGTLFTSKYANRNGNGLPIFTTERAYERKHQTDEHDTDFEQELFFTKAHTSRIDDDLLRDQDRKVKRTTSLVSLPEKEIPKLSTDQTIRSALLPPSRLLRKKSPQKQSEQVHHRSRQLNETETQQTNNILSPINDSDVTSFDTSIELNSNRSISKHESSTKMPSLNNNTRKTFAQRINKSLLQQPLNSKGSKFKQRSLDILQENKIYFDSTEPINQRLKKQFNLSIDKK</sequence>
<protein>
    <recommendedName>
        <fullName evidence="6">Peptidase M14 domain-containing protein</fullName>
    </recommendedName>
</protein>
<feature type="compositionally biased region" description="Polar residues" evidence="5">
    <location>
        <begin position="1140"/>
        <end position="1157"/>
    </location>
</feature>
<evidence type="ECO:0000256" key="5">
    <source>
        <dbReference type="SAM" id="MobiDB-lite"/>
    </source>
</evidence>
<dbReference type="GO" id="GO:0004181">
    <property type="term" value="F:metallocarboxypeptidase activity"/>
    <property type="evidence" value="ECO:0007669"/>
    <property type="project" value="InterPro"/>
</dbReference>
<comment type="caution">
    <text evidence="7">The sequence shown here is derived from an EMBL/GenBank/DDBJ whole genome shotgun (WGS) entry which is preliminary data.</text>
</comment>
<dbReference type="GO" id="GO:0008270">
    <property type="term" value="F:zinc ion binding"/>
    <property type="evidence" value="ECO:0007669"/>
    <property type="project" value="InterPro"/>
</dbReference>
<dbReference type="GO" id="GO:0006508">
    <property type="term" value="P:proteolysis"/>
    <property type="evidence" value="ECO:0007669"/>
    <property type="project" value="InterPro"/>
</dbReference>
<dbReference type="Pfam" id="PF00246">
    <property type="entry name" value="Peptidase_M14"/>
    <property type="match status" value="1"/>
</dbReference>
<evidence type="ECO:0000256" key="4">
    <source>
        <dbReference type="SAM" id="Coils"/>
    </source>
</evidence>
<feature type="region of interest" description="Disordered" evidence="5">
    <location>
        <begin position="957"/>
        <end position="1000"/>
    </location>
</feature>
<feature type="domain" description="Peptidase M14" evidence="6">
    <location>
        <begin position="440"/>
        <end position="712"/>
    </location>
</feature>